<organism evidence="2 3">
    <name type="scientific">Oceanibacterium hippocampi</name>
    <dbReference type="NCBI Taxonomy" id="745714"/>
    <lineage>
        <taxon>Bacteria</taxon>
        <taxon>Pseudomonadati</taxon>
        <taxon>Pseudomonadota</taxon>
        <taxon>Alphaproteobacteria</taxon>
        <taxon>Sneathiellales</taxon>
        <taxon>Sneathiellaceae</taxon>
        <taxon>Oceanibacterium</taxon>
    </lineage>
</organism>
<dbReference type="InParanoid" id="A0A1Y5RXZ7"/>
<evidence type="ECO:0000256" key="1">
    <source>
        <dbReference type="SAM" id="MobiDB-lite"/>
    </source>
</evidence>
<reference evidence="2 3" key="1">
    <citation type="submission" date="2017-03" db="EMBL/GenBank/DDBJ databases">
        <authorList>
            <person name="Afonso C.L."/>
            <person name="Miller P.J."/>
            <person name="Scott M.A."/>
            <person name="Spackman E."/>
            <person name="Goraichik I."/>
            <person name="Dimitrov K.M."/>
            <person name="Suarez D.L."/>
            <person name="Swayne D.E."/>
        </authorList>
    </citation>
    <scope>NUCLEOTIDE SEQUENCE [LARGE SCALE GENOMIC DNA]</scope>
    <source>
        <strain evidence="2 3">CECT 7691</strain>
    </source>
</reference>
<proteinExistence type="predicted"/>
<feature type="region of interest" description="Disordered" evidence="1">
    <location>
        <begin position="153"/>
        <end position="180"/>
    </location>
</feature>
<evidence type="ECO:0000313" key="3">
    <source>
        <dbReference type="Proteomes" id="UP000193200"/>
    </source>
</evidence>
<gene>
    <name evidence="2" type="ORF">OCH7691_00935</name>
</gene>
<sequence>MLADPEAEISRLARLDAMLRDAIASCREGDEAFDLTLLLLERARRAGAGRLPHALLRASFLDATVRAIVTALIDDPAFRLFLGQGEQPPTARVAYRLLLARCGAGRLGDVVADPRLLFRLLAIQDAFLIQGMPGDRPEPPDDGARAARIVPLRESAPAAGTAAEDPTVRRAGDRKRRGCR</sequence>
<dbReference type="RefSeq" id="WP_085882213.1">
    <property type="nucleotide sequence ID" value="NZ_FWFR01000001.1"/>
</dbReference>
<name>A0A1Y5RXZ7_9PROT</name>
<accession>A0A1Y5RXZ7</accession>
<dbReference type="Proteomes" id="UP000193200">
    <property type="component" value="Unassembled WGS sequence"/>
</dbReference>
<protein>
    <submittedName>
        <fullName evidence="2">Uncharacterized protein</fullName>
    </submittedName>
</protein>
<keyword evidence="3" id="KW-1185">Reference proteome</keyword>
<dbReference type="EMBL" id="FWFR01000001">
    <property type="protein sequence ID" value="SLN28154.1"/>
    <property type="molecule type" value="Genomic_DNA"/>
</dbReference>
<evidence type="ECO:0000313" key="2">
    <source>
        <dbReference type="EMBL" id="SLN28154.1"/>
    </source>
</evidence>
<dbReference type="AlphaFoldDB" id="A0A1Y5RXZ7"/>